<dbReference type="PROSITE" id="PS50022">
    <property type="entry name" value="FA58C_3"/>
    <property type="match status" value="1"/>
</dbReference>
<evidence type="ECO:0000313" key="3">
    <source>
        <dbReference type="EMBL" id="SPJ73018.1"/>
    </source>
</evidence>
<proteinExistence type="predicted"/>
<evidence type="ECO:0000313" key="4">
    <source>
        <dbReference type="Proteomes" id="UP001187734"/>
    </source>
</evidence>
<keyword evidence="4" id="KW-1185">Reference proteome</keyword>
<sequence>MDEYPSSKAQDGEKTSWKTL</sequence>
<evidence type="ECO:0000259" key="2">
    <source>
        <dbReference type="PROSITE" id="PS50022"/>
    </source>
</evidence>
<evidence type="ECO:0000256" key="1">
    <source>
        <dbReference type="SAM" id="MobiDB-lite"/>
    </source>
</evidence>
<accession>A0AAE8SEP4</accession>
<comment type="caution">
    <text evidence="3">The sequence shown here is derived from an EMBL/GenBank/DDBJ whole genome shotgun (WGS) entry which is preliminary data.</text>
</comment>
<dbReference type="Proteomes" id="UP001187734">
    <property type="component" value="Unassembled WGS sequence"/>
</dbReference>
<reference evidence="3" key="1">
    <citation type="submission" date="2018-03" db="EMBL/GenBank/DDBJ databases">
        <authorList>
            <person name="Guldener U."/>
        </authorList>
    </citation>
    <scope>NUCLEOTIDE SEQUENCE</scope>
</reference>
<dbReference type="EMBL" id="ONZP01000086">
    <property type="protein sequence ID" value="SPJ73018.1"/>
    <property type="molecule type" value="Genomic_DNA"/>
</dbReference>
<gene>
    <name evidence="3" type="ORF">FTOL_02747</name>
</gene>
<organism evidence="3 4">
    <name type="scientific">Fusarium torulosum</name>
    <dbReference type="NCBI Taxonomy" id="33205"/>
    <lineage>
        <taxon>Eukaryota</taxon>
        <taxon>Fungi</taxon>
        <taxon>Dikarya</taxon>
        <taxon>Ascomycota</taxon>
        <taxon>Pezizomycotina</taxon>
        <taxon>Sordariomycetes</taxon>
        <taxon>Hypocreomycetidae</taxon>
        <taxon>Hypocreales</taxon>
        <taxon>Nectriaceae</taxon>
        <taxon>Fusarium</taxon>
    </lineage>
</organism>
<feature type="domain" description="F5/8 type C" evidence="2">
    <location>
        <begin position="1"/>
        <end position="20"/>
    </location>
</feature>
<feature type="compositionally biased region" description="Basic and acidic residues" evidence="1">
    <location>
        <begin position="10"/>
        <end position="20"/>
    </location>
</feature>
<protein>
    <recommendedName>
        <fullName evidence="2">F5/8 type C domain-containing protein</fullName>
    </recommendedName>
</protein>
<dbReference type="InterPro" id="IPR000421">
    <property type="entry name" value="FA58C"/>
</dbReference>
<dbReference type="AlphaFoldDB" id="A0AAE8SEP4"/>
<name>A0AAE8SEP4_9HYPO</name>
<feature type="region of interest" description="Disordered" evidence="1">
    <location>
        <begin position="1"/>
        <end position="20"/>
    </location>
</feature>